<evidence type="ECO:0000256" key="1">
    <source>
        <dbReference type="SAM" id="MobiDB-lite"/>
    </source>
</evidence>
<dbReference type="SMR" id="A0A816LCQ8"/>
<organism evidence="2">
    <name type="scientific">Brassica napus</name>
    <name type="common">Rape</name>
    <dbReference type="NCBI Taxonomy" id="3708"/>
    <lineage>
        <taxon>Eukaryota</taxon>
        <taxon>Viridiplantae</taxon>
        <taxon>Streptophyta</taxon>
        <taxon>Embryophyta</taxon>
        <taxon>Tracheophyta</taxon>
        <taxon>Spermatophyta</taxon>
        <taxon>Magnoliopsida</taxon>
        <taxon>eudicotyledons</taxon>
        <taxon>Gunneridae</taxon>
        <taxon>Pentapetalae</taxon>
        <taxon>rosids</taxon>
        <taxon>malvids</taxon>
        <taxon>Brassicales</taxon>
        <taxon>Brassicaceae</taxon>
        <taxon>Brassiceae</taxon>
        <taxon>Brassica</taxon>
    </lineage>
</organism>
<proteinExistence type="predicted"/>
<accession>A0A816LCQ8</accession>
<feature type="compositionally biased region" description="Basic and acidic residues" evidence="1">
    <location>
        <begin position="18"/>
        <end position="28"/>
    </location>
</feature>
<feature type="region of interest" description="Disordered" evidence="1">
    <location>
        <begin position="1"/>
        <end position="28"/>
    </location>
</feature>
<protein>
    <submittedName>
        <fullName evidence="2">(rape) hypothetical protein</fullName>
    </submittedName>
</protein>
<sequence>MEREEEESMLLVAENGEGEGKKEAEERKVEETKRIIGKRRYIVWLLLHTESDDSSQYPRLTSQLSLLSTLSQAGELTLQSLCKKKPGIDSATLYVDCKY</sequence>
<evidence type="ECO:0000313" key="2">
    <source>
        <dbReference type="EMBL" id="CAF1932809.1"/>
    </source>
</evidence>
<name>A0A816LCQ8_BRANA</name>
<dbReference type="AlphaFoldDB" id="A0A816LCQ8"/>
<dbReference type="Proteomes" id="UP001295469">
    <property type="component" value="Chromosome C05"/>
</dbReference>
<dbReference type="EMBL" id="HG994369">
    <property type="protein sequence ID" value="CAF1932809.1"/>
    <property type="molecule type" value="Genomic_DNA"/>
</dbReference>
<gene>
    <name evidence="2" type="ORF">DARMORV10_C05P46190.1</name>
</gene>
<reference evidence="2" key="1">
    <citation type="submission" date="2021-01" db="EMBL/GenBank/DDBJ databases">
        <authorList>
            <consortium name="Genoscope - CEA"/>
            <person name="William W."/>
        </authorList>
    </citation>
    <scope>NUCLEOTIDE SEQUENCE</scope>
</reference>